<feature type="transmembrane region" description="Helical" evidence="1">
    <location>
        <begin position="20"/>
        <end position="44"/>
    </location>
</feature>
<dbReference type="Proteomes" id="UP000589620">
    <property type="component" value="Unassembled WGS sequence"/>
</dbReference>
<protein>
    <submittedName>
        <fullName evidence="2">O-antigen ligase</fullName>
    </submittedName>
</protein>
<proteinExistence type="predicted"/>
<evidence type="ECO:0000313" key="3">
    <source>
        <dbReference type="Proteomes" id="UP000589620"/>
    </source>
</evidence>
<dbReference type="AlphaFoldDB" id="A0A852SVF9"/>
<sequence length="82" mass="8455">MDVDTLLLLLFGMFVQFGPFLIIVAVLVGGVLLGCVVVAIVGAVRAGVSKPEETRDVDVAQFFEEQAAEAGAAPSAPSAPRP</sequence>
<accession>A0A852SVF9</accession>
<organism evidence="2 3">
    <name type="scientific">Leifsonia soli</name>
    <dbReference type="NCBI Taxonomy" id="582665"/>
    <lineage>
        <taxon>Bacteria</taxon>
        <taxon>Bacillati</taxon>
        <taxon>Actinomycetota</taxon>
        <taxon>Actinomycetes</taxon>
        <taxon>Micrococcales</taxon>
        <taxon>Microbacteriaceae</taxon>
        <taxon>Leifsonia</taxon>
    </lineage>
</organism>
<keyword evidence="1" id="KW-1133">Transmembrane helix</keyword>
<dbReference type="EMBL" id="JACCBJ010000001">
    <property type="protein sequence ID" value="NYD72692.1"/>
    <property type="molecule type" value="Genomic_DNA"/>
</dbReference>
<dbReference type="GO" id="GO:0016874">
    <property type="term" value="F:ligase activity"/>
    <property type="evidence" value="ECO:0007669"/>
    <property type="project" value="UniProtKB-KW"/>
</dbReference>
<dbReference type="RefSeq" id="WP_179453988.1">
    <property type="nucleotide sequence ID" value="NZ_BAAAPX010000001.1"/>
</dbReference>
<gene>
    <name evidence="2" type="ORF">BJ963_000211</name>
</gene>
<reference evidence="2 3" key="1">
    <citation type="submission" date="2020-07" db="EMBL/GenBank/DDBJ databases">
        <title>Sequencing the genomes of 1000 actinobacteria strains.</title>
        <authorList>
            <person name="Klenk H.-P."/>
        </authorList>
    </citation>
    <scope>NUCLEOTIDE SEQUENCE [LARGE SCALE GENOMIC DNA]</scope>
    <source>
        <strain evidence="2 3">DSM 23871</strain>
    </source>
</reference>
<evidence type="ECO:0000313" key="2">
    <source>
        <dbReference type="EMBL" id="NYD72692.1"/>
    </source>
</evidence>
<name>A0A852SVF9_9MICO</name>
<keyword evidence="1" id="KW-0472">Membrane</keyword>
<keyword evidence="2" id="KW-0436">Ligase</keyword>
<evidence type="ECO:0000256" key="1">
    <source>
        <dbReference type="SAM" id="Phobius"/>
    </source>
</evidence>
<keyword evidence="1" id="KW-0812">Transmembrane</keyword>
<keyword evidence="3" id="KW-1185">Reference proteome</keyword>
<comment type="caution">
    <text evidence="2">The sequence shown here is derived from an EMBL/GenBank/DDBJ whole genome shotgun (WGS) entry which is preliminary data.</text>
</comment>